<feature type="transmembrane region" description="Helical" evidence="2">
    <location>
        <begin position="20"/>
        <end position="41"/>
    </location>
</feature>
<dbReference type="InterPro" id="IPR036410">
    <property type="entry name" value="HSP_DnaJ_Cys-rich_dom_sf"/>
</dbReference>
<dbReference type="Proteomes" id="UP000637578">
    <property type="component" value="Unassembled WGS sequence"/>
</dbReference>
<evidence type="ECO:0000313" key="3">
    <source>
        <dbReference type="EMBL" id="GGM34804.1"/>
    </source>
</evidence>
<keyword evidence="2" id="KW-1133">Transmembrane helix</keyword>
<gene>
    <name evidence="3" type="ORF">GCM10012275_02560</name>
</gene>
<dbReference type="EMBL" id="BMMK01000001">
    <property type="protein sequence ID" value="GGM34804.1"/>
    <property type="molecule type" value="Genomic_DNA"/>
</dbReference>
<dbReference type="SUPFAM" id="SSF57938">
    <property type="entry name" value="DnaJ/Hsp40 cysteine-rich domain"/>
    <property type="match status" value="1"/>
</dbReference>
<evidence type="ECO:0000256" key="2">
    <source>
        <dbReference type="SAM" id="Phobius"/>
    </source>
</evidence>
<dbReference type="Gene3D" id="6.20.20.10">
    <property type="match status" value="1"/>
</dbReference>
<reference evidence="3" key="2">
    <citation type="submission" date="2020-09" db="EMBL/GenBank/DDBJ databases">
        <authorList>
            <person name="Sun Q."/>
            <person name="Zhou Y."/>
        </authorList>
    </citation>
    <scope>NUCLEOTIDE SEQUENCE</scope>
    <source>
        <strain evidence="3">CGMCC 4.5737</strain>
    </source>
</reference>
<name>A0A8J3C8P7_9PSEU</name>
<dbReference type="AlphaFoldDB" id="A0A8J3C8P7"/>
<organism evidence="3 4">
    <name type="scientific">Longimycelium tulufanense</name>
    <dbReference type="NCBI Taxonomy" id="907463"/>
    <lineage>
        <taxon>Bacteria</taxon>
        <taxon>Bacillati</taxon>
        <taxon>Actinomycetota</taxon>
        <taxon>Actinomycetes</taxon>
        <taxon>Pseudonocardiales</taxon>
        <taxon>Pseudonocardiaceae</taxon>
        <taxon>Longimycelium</taxon>
    </lineage>
</organism>
<keyword evidence="2" id="KW-0472">Membrane</keyword>
<sequence>MPLVDATATPGHGATTALALLTIIITLCYLGLCAVWPFRACRHCGGTGRRKGPFGGIRLCRHCDGTGLRLRTGRRLLNATRRWQRRHRDPGSTRQGDSPRRI</sequence>
<keyword evidence="2" id="KW-0812">Transmembrane</keyword>
<feature type="region of interest" description="Disordered" evidence="1">
    <location>
        <begin position="79"/>
        <end position="102"/>
    </location>
</feature>
<accession>A0A8J3C8P7</accession>
<reference evidence="3" key="1">
    <citation type="journal article" date="2014" name="Int. J. Syst. Evol. Microbiol.">
        <title>Complete genome sequence of Corynebacterium casei LMG S-19264T (=DSM 44701T), isolated from a smear-ripened cheese.</title>
        <authorList>
            <consortium name="US DOE Joint Genome Institute (JGI-PGF)"/>
            <person name="Walter F."/>
            <person name="Albersmeier A."/>
            <person name="Kalinowski J."/>
            <person name="Ruckert C."/>
        </authorList>
    </citation>
    <scope>NUCLEOTIDE SEQUENCE</scope>
    <source>
        <strain evidence="3">CGMCC 4.5737</strain>
    </source>
</reference>
<dbReference type="RefSeq" id="WP_189052924.1">
    <property type="nucleotide sequence ID" value="NZ_BMMK01000001.1"/>
</dbReference>
<protein>
    <submittedName>
        <fullName evidence="3">Uncharacterized protein</fullName>
    </submittedName>
</protein>
<evidence type="ECO:0000313" key="4">
    <source>
        <dbReference type="Proteomes" id="UP000637578"/>
    </source>
</evidence>
<evidence type="ECO:0000256" key="1">
    <source>
        <dbReference type="SAM" id="MobiDB-lite"/>
    </source>
</evidence>
<comment type="caution">
    <text evidence="3">The sequence shown here is derived from an EMBL/GenBank/DDBJ whole genome shotgun (WGS) entry which is preliminary data.</text>
</comment>
<proteinExistence type="predicted"/>
<keyword evidence="4" id="KW-1185">Reference proteome</keyword>